<organism evidence="1">
    <name type="scientific">Myoviridae sp. ctPuP5</name>
    <dbReference type="NCBI Taxonomy" id="2823543"/>
    <lineage>
        <taxon>Viruses</taxon>
        <taxon>Duplodnaviria</taxon>
        <taxon>Heunggongvirae</taxon>
        <taxon>Uroviricota</taxon>
        <taxon>Caudoviricetes</taxon>
    </lineage>
</organism>
<sequence>MEKFKTVKEFCDAVKSGKNVYWSDTDYIVRFDNYSNSHCDLYYIYCLGTKLRLNSIIVEYHNRSLPLSISPEFQLSEYFVK</sequence>
<dbReference type="EMBL" id="BK014662">
    <property type="protein sequence ID" value="DAD66641.1"/>
    <property type="molecule type" value="Genomic_DNA"/>
</dbReference>
<name>A0A8S5L9T5_9CAUD</name>
<accession>A0A8S5L9T5</accession>
<proteinExistence type="predicted"/>
<evidence type="ECO:0000313" key="1">
    <source>
        <dbReference type="EMBL" id="DAD66641.1"/>
    </source>
</evidence>
<protein>
    <submittedName>
        <fullName evidence="1">Uncharacterized protein</fullName>
    </submittedName>
</protein>
<reference evidence="1" key="1">
    <citation type="journal article" date="2021" name="Proc. Natl. Acad. Sci. U.S.A.">
        <title>A Catalog of Tens of Thousands of Viruses from Human Metagenomes Reveals Hidden Associations with Chronic Diseases.</title>
        <authorList>
            <person name="Tisza M.J."/>
            <person name="Buck C.B."/>
        </authorList>
    </citation>
    <scope>NUCLEOTIDE SEQUENCE</scope>
    <source>
        <strain evidence="1">CtPuP5</strain>
    </source>
</reference>